<feature type="compositionally biased region" description="Basic residues" evidence="1">
    <location>
        <begin position="1"/>
        <end position="11"/>
    </location>
</feature>
<proteinExistence type="predicted"/>
<feature type="compositionally biased region" description="Low complexity" evidence="1">
    <location>
        <begin position="38"/>
        <end position="59"/>
    </location>
</feature>
<evidence type="ECO:0000256" key="1">
    <source>
        <dbReference type="SAM" id="MobiDB-lite"/>
    </source>
</evidence>
<dbReference type="EMBL" id="VOPW01000002">
    <property type="protein sequence ID" value="TXC62149.1"/>
    <property type="molecule type" value="Genomic_DNA"/>
</dbReference>
<accession>A0A5C6TPE9</accession>
<keyword evidence="3" id="KW-1185">Reference proteome</keyword>
<sequence>MTDRTKHRKPARSAAAGRRLGTQRLAFVRSWAEGLDRSTPGTATSMSTAPATAGGPAAN</sequence>
<evidence type="ECO:0000313" key="2">
    <source>
        <dbReference type="EMBL" id="TXC62149.1"/>
    </source>
</evidence>
<feature type="region of interest" description="Disordered" evidence="1">
    <location>
        <begin position="1"/>
        <end position="59"/>
    </location>
</feature>
<gene>
    <name evidence="2" type="ORF">FSC37_22610</name>
</gene>
<dbReference type="AlphaFoldDB" id="A0A5C6TPE9"/>
<reference evidence="2 3" key="1">
    <citation type="submission" date="2019-08" db="EMBL/GenBank/DDBJ databases">
        <authorList>
            <person name="Khan S.A."/>
            <person name="Jeon C.O."/>
            <person name="Jeong S.E."/>
        </authorList>
    </citation>
    <scope>NUCLEOTIDE SEQUENCE [LARGE SCALE GENOMIC DNA]</scope>
    <source>
        <strain evidence="3">IMCC1728</strain>
    </source>
</reference>
<comment type="caution">
    <text evidence="2">The sequence shown here is derived from an EMBL/GenBank/DDBJ whole genome shotgun (WGS) entry which is preliminary data.</text>
</comment>
<protein>
    <submittedName>
        <fullName evidence="2">Uncharacterized protein</fullName>
    </submittedName>
</protein>
<organism evidence="2 3">
    <name type="scientific">Piscinibacter aquaticus</name>
    <dbReference type="NCBI Taxonomy" id="392597"/>
    <lineage>
        <taxon>Bacteria</taxon>
        <taxon>Pseudomonadati</taxon>
        <taxon>Pseudomonadota</taxon>
        <taxon>Betaproteobacteria</taxon>
        <taxon>Burkholderiales</taxon>
        <taxon>Sphaerotilaceae</taxon>
        <taxon>Piscinibacter</taxon>
    </lineage>
</organism>
<name>A0A5C6TPE9_9BURK</name>
<dbReference type="Proteomes" id="UP000321832">
    <property type="component" value="Unassembled WGS sequence"/>
</dbReference>
<evidence type="ECO:0000313" key="3">
    <source>
        <dbReference type="Proteomes" id="UP000321832"/>
    </source>
</evidence>